<name>A0AAD7MPS0_9AGAR</name>
<dbReference type="Proteomes" id="UP001215280">
    <property type="component" value="Unassembled WGS sequence"/>
</dbReference>
<accession>A0AAD7MPS0</accession>
<proteinExistence type="predicted"/>
<dbReference type="EMBL" id="JARJLG010000226">
    <property type="protein sequence ID" value="KAJ7725626.1"/>
    <property type="molecule type" value="Genomic_DNA"/>
</dbReference>
<evidence type="ECO:0000313" key="2">
    <source>
        <dbReference type="Proteomes" id="UP001215280"/>
    </source>
</evidence>
<organism evidence="1 2">
    <name type="scientific">Mycena maculata</name>
    <dbReference type="NCBI Taxonomy" id="230809"/>
    <lineage>
        <taxon>Eukaryota</taxon>
        <taxon>Fungi</taxon>
        <taxon>Dikarya</taxon>
        <taxon>Basidiomycota</taxon>
        <taxon>Agaricomycotina</taxon>
        <taxon>Agaricomycetes</taxon>
        <taxon>Agaricomycetidae</taxon>
        <taxon>Agaricales</taxon>
        <taxon>Marasmiineae</taxon>
        <taxon>Mycenaceae</taxon>
        <taxon>Mycena</taxon>
    </lineage>
</organism>
<reference evidence="1" key="1">
    <citation type="submission" date="2023-03" db="EMBL/GenBank/DDBJ databases">
        <title>Massive genome expansion in bonnet fungi (Mycena s.s.) driven by repeated elements and novel gene families across ecological guilds.</title>
        <authorList>
            <consortium name="Lawrence Berkeley National Laboratory"/>
            <person name="Harder C.B."/>
            <person name="Miyauchi S."/>
            <person name="Viragh M."/>
            <person name="Kuo A."/>
            <person name="Thoen E."/>
            <person name="Andreopoulos B."/>
            <person name="Lu D."/>
            <person name="Skrede I."/>
            <person name="Drula E."/>
            <person name="Henrissat B."/>
            <person name="Morin E."/>
            <person name="Kohler A."/>
            <person name="Barry K."/>
            <person name="LaButti K."/>
            <person name="Morin E."/>
            <person name="Salamov A."/>
            <person name="Lipzen A."/>
            <person name="Mereny Z."/>
            <person name="Hegedus B."/>
            <person name="Baldrian P."/>
            <person name="Stursova M."/>
            <person name="Weitz H."/>
            <person name="Taylor A."/>
            <person name="Grigoriev I.V."/>
            <person name="Nagy L.G."/>
            <person name="Martin F."/>
            <person name="Kauserud H."/>
        </authorList>
    </citation>
    <scope>NUCLEOTIDE SEQUENCE</scope>
    <source>
        <strain evidence="1">CBHHK188m</strain>
    </source>
</reference>
<gene>
    <name evidence="1" type="ORF">DFH07DRAFT_970766</name>
</gene>
<protein>
    <submittedName>
        <fullName evidence="1">Uncharacterized protein</fullName>
    </submittedName>
</protein>
<dbReference type="AlphaFoldDB" id="A0AAD7MPS0"/>
<keyword evidence="2" id="KW-1185">Reference proteome</keyword>
<comment type="caution">
    <text evidence="1">The sequence shown here is derived from an EMBL/GenBank/DDBJ whole genome shotgun (WGS) entry which is preliminary data.</text>
</comment>
<sequence length="297" mass="34108">MTSPPAKRQRTENAPITRSDIWHIDGSVVLQVENTQFRPPDQSSVEGCPVLELQDDHVDVNYLLKALYSPCTLLFPVIAALIRLGRKYDCREVLDMTVERVTFENPTTLEEYDALSVVVEAENTELYFPTRIVFDMGSPFDLITLVRENNILTALPCAYYRAILYHPSSFLVGLRRRDGTSTTLAAVDQHRCTQGREKLIKDQFKADSTFGWLRVRDYGDCIDPSSCNKTRTETLECLLDVLDLWALSPEVGCKVLELCDPYKERRKRSVSESRKKIWDEFPSYFDLPPWAELKNDL</sequence>
<evidence type="ECO:0000313" key="1">
    <source>
        <dbReference type="EMBL" id="KAJ7725626.1"/>
    </source>
</evidence>